<dbReference type="Proteomes" id="UP000801492">
    <property type="component" value="Unassembled WGS sequence"/>
</dbReference>
<sequence length="173" mass="20127">MREALERVRSIAKQAAGISTRLQGDSKRIENRCNQVQEEVGKFMGSYMRAVEEHHRRLDDQINQAREEKLQSIELQQIEVQKRLRDVKDVVVFTDELLTEGTDVEVLSFVKPILKKLERYSKLEPLPEIRITENLQFLPREIVDRSENICPLYGIITTQTVSPKHCILNQEGK</sequence>
<organism evidence="2 3">
    <name type="scientific">Ignelater luminosus</name>
    <name type="common">Cucubano</name>
    <name type="synonym">Pyrophorus luminosus</name>
    <dbReference type="NCBI Taxonomy" id="2038154"/>
    <lineage>
        <taxon>Eukaryota</taxon>
        <taxon>Metazoa</taxon>
        <taxon>Ecdysozoa</taxon>
        <taxon>Arthropoda</taxon>
        <taxon>Hexapoda</taxon>
        <taxon>Insecta</taxon>
        <taxon>Pterygota</taxon>
        <taxon>Neoptera</taxon>
        <taxon>Endopterygota</taxon>
        <taxon>Coleoptera</taxon>
        <taxon>Polyphaga</taxon>
        <taxon>Elateriformia</taxon>
        <taxon>Elateroidea</taxon>
        <taxon>Elateridae</taxon>
        <taxon>Agrypninae</taxon>
        <taxon>Pyrophorini</taxon>
        <taxon>Ignelater</taxon>
    </lineage>
</organism>
<feature type="coiled-coil region" evidence="1">
    <location>
        <begin position="19"/>
        <end position="71"/>
    </location>
</feature>
<proteinExistence type="predicted"/>
<evidence type="ECO:0000313" key="3">
    <source>
        <dbReference type="Proteomes" id="UP000801492"/>
    </source>
</evidence>
<evidence type="ECO:0000256" key="1">
    <source>
        <dbReference type="SAM" id="Coils"/>
    </source>
</evidence>
<evidence type="ECO:0000313" key="2">
    <source>
        <dbReference type="EMBL" id="KAF2888150.1"/>
    </source>
</evidence>
<gene>
    <name evidence="2" type="ORF">ILUMI_18023</name>
</gene>
<dbReference type="AlphaFoldDB" id="A0A8K0G1B1"/>
<keyword evidence="1" id="KW-0175">Coiled coil</keyword>
<accession>A0A8K0G1B1</accession>
<dbReference type="EMBL" id="VTPC01079577">
    <property type="protein sequence ID" value="KAF2888150.1"/>
    <property type="molecule type" value="Genomic_DNA"/>
</dbReference>
<keyword evidence="3" id="KW-1185">Reference proteome</keyword>
<comment type="caution">
    <text evidence="2">The sequence shown here is derived from an EMBL/GenBank/DDBJ whole genome shotgun (WGS) entry which is preliminary data.</text>
</comment>
<protein>
    <submittedName>
        <fullName evidence="2">Uncharacterized protein</fullName>
    </submittedName>
</protein>
<dbReference type="OrthoDB" id="264520at2759"/>
<name>A0A8K0G1B1_IGNLU</name>
<reference evidence="2" key="1">
    <citation type="submission" date="2019-08" db="EMBL/GenBank/DDBJ databases">
        <title>The genome of the North American firefly Photinus pyralis.</title>
        <authorList>
            <consortium name="Photinus pyralis genome working group"/>
            <person name="Fallon T.R."/>
            <person name="Sander Lower S.E."/>
            <person name="Weng J.-K."/>
        </authorList>
    </citation>
    <scope>NUCLEOTIDE SEQUENCE</scope>
    <source>
        <strain evidence="2">TRF0915ILg1</strain>
        <tissue evidence="2">Whole body</tissue>
    </source>
</reference>